<name>A0A9X4BWI9_9XANT</name>
<dbReference type="Proteomes" id="UP001140230">
    <property type="component" value="Unassembled WGS sequence"/>
</dbReference>
<comment type="caution">
    <text evidence="1">The sequence shown here is derived from an EMBL/GenBank/DDBJ whole genome shotgun (WGS) entry which is preliminary data.</text>
</comment>
<reference evidence="1" key="2">
    <citation type="submission" date="2022-08" db="EMBL/GenBank/DDBJ databases">
        <authorList>
            <person name="Iruegas-Bocardo F."/>
            <person name="Weisberg A.J."/>
            <person name="Riutta E.R."/>
            <person name="Kilday K."/>
            <person name="Bonkowski J.C."/>
            <person name="Creswell T."/>
            <person name="Daughtrey M.L."/>
            <person name="Rane K."/>
            <person name="Grunwald N.J."/>
            <person name="Chang J.H."/>
            <person name="Putnam M.L."/>
        </authorList>
    </citation>
    <scope>NUCLEOTIDE SEQUENCE</scope>
    <source>
        <strain evidence="1">22-338</strain>
    </source>
</reference>
<accession>A0A9X4BWI9</accession>
<dbReference type="AlphaFoldDB" id="A0A9X4BWI9"/>
<evidence type="ECO:0000313" key="1">
    <source>
        <dbReference type="EMBL" id="MDC8640880.1"/>
    </source>
</evidence>
<sequence length="262" mass="29230">MPRKIKAVDVFSTPFEVYEERNSTMEEMRALVEQEKSIPEAMQIRVRLTETISNHAEAAERMLRVGADNALESHVDRQISESSQHKELLAMMPEQVPEMLASYQSEYQGHLLREADEAINVHGVAMPEGQFLFHGGVLSGNDRSFTTTRPLSTSFCPQVALRNAEWKGKAFDAGRVELALLRVQGQSHRAFVFGTGGDHSHEKEVVFASGIQLTRASETYVTDVDVVKVTSSLQELRKKVPAYLVEFEIDTAPAGDTPDEHS</sequence>
<protein>
    <submittedName>
        <fullName evidence="1">Uncharacterized protein</fullName>
    </submittedName>
</protein>
<gene>
    <name evidence="1" type="ORF">NY667_24750</name>
</gene>
<evidence type="ECO:0000313" key="2">
    <source>
        <dbReference type="Proteomes" id="UP001140230"/>
    </source>
</evidence>
<organism evidence="1 2">
    <name type="scientific">Xanthomonas hortorum pv. hederae</name>
    <dbReference type="NCBI Taxonomy" id="453603"/>
    <lineage>
        <taxon>Bacteria</taxon>
        <taxon>Pseudomonadati</taxon>
        <taxon>Pseudomonadota</taxon>
        <taxon>Gammaproteobacteria</taxon>
        <taxon>Lysobacterales</taxon>
        <taxon>Lysobacteraceae</taxon>
        <taxon>Xanthomonas</taxon>
    </lineage>
</organism>
<reference evidence="1" key="1">
    <citation type="journal article" date="2022" name="Phytopathology">
        <title>Whole genome sequencing-based tracing of a 2022 introduction and outbreak of Xanthomonas hortorum pv. pelargonii.</title>
        <authorList>
            <person name="Iruegas Bocardo F."/>
            <person name="Weisberg A.J."/>
            <person name="Riutta E.R."/>
            <person name="Kilday K.B."/>
            <person name="Bonkowski J.C."/>
            <person name="Creswell T.C."/>
            <person name="Daughtrey M."/>
            <person name="Rane K.K."/>
            <person name="Grunwald N.J."/>
            <person name="Chang J.H."/>
            <person name="Putnam M."/>
        </authorList>
    </citation>
    <scope>NUCLEOTIDE SEQUENCE</scope>
    <source>
        <strain evidence="1">22-338</strain>
    </source>
</reference>
<dbReference type="EMBL" id="JANWTP010000230">
    <property type="protein sequence ID" value="MDC8640880.1"/>
    <property type="molecule type" value="Genomic_DNA"/>
</dbReference>
<proteinExistence type="predicted"/>
<dbReference type="RefSeq" id="WP_273664809.1">
    <property type="nucleotide sequence ID" value="NZ_CP168178.1"/>
</dbReference>